<name>A0ABQ4M1S1_9BACL</name>
<dbReference type="Proteomes" id="UP000680638">
    <property type="component" value="Unassembled WGS sequence"/>
</dbReference>
<keyword evidence="4" id="KW-1185">Reference proteome</keyword>
<comment type="similarity">
    <text evidence="1">Belongs to the pseudomonas-type ThrB family.</text>
</comment>
<reference evidence="3 4" key="1">
    <citation type="submission" date="2021-03" db="EMBL/GenBank/DDBJ databases">
        <title>Antimicrobial resistance genes in bacteria isolated from Japanese honey, and their potential for conferring macrolide and lincosamide resistance in the American foulbrood pathogen Paenibacillus larvae.</title>
        <authorList>
            <person name="Okamoto M."/>
            <person name="Kumagai M."/>
            <person name="Kanamori H."/>
            <person name="Takamatsu D."/>
        </authorList>
    </citation>
    <scope>NUCLEOTIDE SEQUENCE [LARGE SCALE GENOMIC DNA]</scope>
    <source>
        <strain evidence="3 4">J21TS3</strain>
    </source>
</reference>
<dbReference type="InterPro" id="IPR050249">
    <property type="entry name" value="Pseudomonas-type_ThrB"/>
</dbReference>
<evidence type="ECO:0000256" key="1">
    <source>
        <dbReference type="ARBA" id="ARBA00038240"/>
    </source>
</evidence>
<feature type="domain" description="Aminoglycoside phosphotransferase" evidence="2">
    <location>
        <begin position="41"/>
        <end position="269"/>
    </location>
</feature>
<evidence type="ECO:0000313" key="4">
    <source>
        <dbReference type="Proteomes" id="UP000680638"/>
    </source>
</evidence>
<dbReference type="SUPFAM" id="SSF56112">
    <property type="entry name" value="Protein kinase-like (PK-like)"/>
    <property type="match status" value="1"/>
</dbReference>
<dbReference type="PANTHER" id="PTHR21064:SF6">
    <property type="entry name" value="AMINOGLYCOSIDE PHOSPHOTRANSFERASE DOMAIN-CONTAINING PROTEIN"/>
    <property type="match status" value="1"/>
</dbReference>
<sequence>MYNQPTALRSVLAPEYLEHCLSRLYDIGPWKQCLFWLRGLNDTYRIETPDGFYILPVYRSEVSESDVNFEVSLLTELRRMMDATTHVSEPIPKNDSTLYTVLNAPEGERITVIFRYLKGIEHPLDDEASCYAFGRSAAALHAAMDLVTIAQPRFALDTDFLIQQPLKRICEYIGLEHQAVPFLREFAVSLQKRIEIAAASGLDWGLCHGDMHGNNNAFLEGEQFTHYDFEWAAKGWRAYDLAQVKARKRQSPEKQDALWNSLMRGYRSVRHFSDEDEQAIELFIMARRFWVMGLDVAFIHQDTGALDYGEAWLNGFLEEFSHADHRQNIRQQMMNAYIVLKE</sequence>
<protein>
    <recommendedName>
        <fullName evidence="2">Aminoglycoside phosphotransferase domain-containing protein</fullName>
    </recommendedName>
</protein>
<evidence type="ECO:0000313" key="3">
    <source>
        <dbReference type="EMBL" id="GIO69368.1"/>
    </source>
</evidence>
<dbReference type="Gene3D" id="3.90.1200.10">
    <property type="match status" value="1"/>
</dbReference>
<accession>A0ABQ4M1S1</accession>
<dbReference type="InterPro" id="IPR002575">
    <property type="entry name" value="Aminoglycoside_PTrfase"/>
</dbReference>
<dbReference type="Pfam" id="PF01636">
    <property type="entry name" value="APH"/>
    <property type="match status" value="1"/>
</dbReference>
<dbReference type="InterPro" id="IPR011009">
    <property type="entry name" value="Kinase-like_dom_sf"/>
</dbReference>
<dbReference type="PANTHER" id="PTHR21064">
    <property type="entry name" value="AMINOGLYCOSIDE PHOSPHOTRANSFERASE DOMAIN-CONTAINING PROTEIN-RELATED"/>
    <property type="match status" value="1"/>
</dbReference>
<organism evidence="3 4">
    <name type="scientific">Paenibacillus cookii</name>
    <dbReference type="NCBI Taxonomy" id="157839"/>
    <lineage>
        <taxon>Bacteria</taxon>
        <taxon>Bacillati</taxon>
        <taxon>Bacillota</taxon>
        <taxon>Bacilli</taxon>
        <taxon>Bacillales</taxon>
        <taxon>Paenibacillaceae</taxon>
        <taxon>Paenibacillus</taxon>
    </lineage>
</organism>
<dbReference type="EMBL" id="BORW01000030">
    <property type="protein sequence ID" value="GIO69368.1"/>
    <property type="molecule type" value="Genomic_DNA"/>
</dbReference>
<evidence type="ECO:0000259" key="2">
    <source>
        <dbReference type="Pfam" id="PF01636"/>
    </source>
</evidence>
<comment type="caution">
    <text evidence="3">The sequence shown here is derived from an EMBL/GenBank/DDBJ whole genome shotgun (WGS) entry which is preliminary data.</text>
</comment>
<dbReference type="RefSeq" id="WP_052147388.1">
    <property type="nucleotide sequence ID" value="NZ_BORW01000030.1"/>
</dbReference>
<dbReference type="Gene3D" id="3.30.200.20">
    <property type="entry name" value="Phosphorylase Kinase, domain 1"/>
    <property type="match status" value="1"/>
</dbReference>
<gene>
    <name evidence="3" type="ORF">J21TS3_41890</name>
</gene>
<proteinExistence type="inferred from homology"/>